<dbReference type="PRINTS" id="PR00987">
    <property type="entry name" value="TRNASYNTHGLU"/>
</dbReference>
<keyword evidence="8" id="KW-0648">Protein biosynthesis</keyword>
<dbReference type="InterPro" id="IPR014729">
    <property type="entry name" value="Rossmann-like_a/b/a_fold"/>
</dbReference>
<dbReference type="GO" id="GO:0008270">
    <property type="term" value="F:zinc ion binding"/>
    <property type="evidence" value="ECO:0007669"/>
    <property type="project" value="UniProtKB-UniRule"/>
</dbReference>
<keyword evidence="11" id="KW-1185">Reference proteome</keyword>
<dbReference type="EC" id="6.1.1.-" evidence="7"/>
<keyword evidence="6 7" id="KW-0030">Aminoacyl-tRNA synthetase</keyword>
<name>A0A225E2Z1_9BACT</name>
<dbReference type="PANTHER" id="PTHR43311">
    <property type="entry name" value="GLUTAMATE--TRNA LIGASE"/>
    <property type="match status" value="1"/>
</dbReference>
<dbReference type="Gene3D" id="3.40.50.620">
    <property type="entry name" value="HUPs"/>
    <property type="match status" value="1"/>
</dbReference>
<comment type="caution">
    <text evidence="10">The sequence shown here is derived from an EMBL/GenBank/DDBJ whole genome shotgun (WGS) entry which is preliminary data.</text>
</comment>
<keyword evidence="5 7" id="KW-0067">ATP-binding</keyword>
<organism evidence="10 11">
    <name type="scientific">Fimbriiglobus ruber</name>
    <dbReference type="NCBI Taxonomy" id="1908690"/>
    <lineage>
        <taxon>Bacteria</taxon>
        <taxon>Pseudomonadati</taxon>
        <taxon>Planctomycetota</taxon>
        <taxon>Planctomycetia</taxon>
        <taxon>Gemmatales</taxon>
        <taxon>Gemmataceae</taxon>
        <taxon>Fimbriiglobus</taxon>
    </lineage>
</organism>
<feature type="short sequence motif" description="'KMSKS' region" evidence="7">
    <location>
        <begin position="239"/>
        <end position="243"/>
    </location>
</feature>
<dbReference type="GO" id="GO:0005524">
    <property type="term" value="F:ATP binding"/>
    <property type="evidence" value="ECO:0007669"/>
    <property type="project" value="UniProtKB-KW"/>
</dbReference>
<feature type="binding site" evidence="7">
    <location>
        <position position="43"/>
    </location>
    <ligand>
        <name>L-glutamate</name>
        <dbReference type="ChEBI" id="CHEBI:29985"/>
    </ligand>
</feature>
<evidence type="ECO:0000259" key="9">
    <source>
        <dbReference type="Pfam" id="PF00749"/>
    </source>
</evidence>
<evidence type="ECO:0000256" key="8">
    <source>
        <dbReference type="RuleBase" id="RU363037"/>
    </source>
</evidence>
<feature type="binding site" evidence="7">
    <location>
        <position position="122"/>
    </location>
    <ligand>
        <name>Zn(2+)</name>
        <dbReference type="ChEBI" id="CHEBI:29105"/>
    </ligand>
</feature>
<keyword evidence="4 7" id="KW-0862">Zinc</keyword>
<dbReference type="GO" id="GO:0006400">
    <property type="term" value="P:tRNA modification"/>
    <property type="evidence" value="ECO:0007669"/>
    <property type="project" value="InterPro"/>
</dbReference>
<evidence type="ECO:0000256" key="3">
    <source>
        <dbReference type="ARBA" id="ARBA00022741"/>
    </source>
</evidence>
<feature type="binding site" evidence="7">
    <location>
        <position position="101"/>
    </location>
    <ligand>
        <name>Zn(2+)</name>
        <dbReference type="ChEBI" id="CHEBI:29105"/>
    </ligand>
</feature>
<comment type="cofactor">
    <cofactor evidence="7">
        <name>Zn(2+)</name>
        <dbReference type="ChEBI" id="CHEBI:29105"/>
    </cofactor>
    <text evidence="7">Binds 1 zinc ion per subunit.</text>
</comment>
<feature type="binding site" evidence="7">
    <location>
        <position position="242"/>
    </location>
    <ligand>
        <name>ATP</name>
        <dbReference type="ChEBI" id="CHEBI:30616"/>
    </ligand>
</feature>
<feature type="binding site" evidence="7">
    <location>
        <position position="126"/>
    </location>
    <ligand>
        <name>Zn(2+)</name>
        <dbReference type="ChEBI" id="CHEBI:29105"/>
    </ligand>
</feature>
<dbReference type="InterPro" id="IPR020058">
    <property type="entry name" value="Glu/Gln-tRNA-synth_Ib_cat-dom"/>
</dbReference>
<accession>A0A225E2Z1</accession>
<dbReference type="EMBL" id="NIDE01000004">
    <property type="protein sequence ID" value="OWK43849.1"/>
    <property type="molecule type" value="Genomic_DNA"/>
</dbReference>
<keyword evidence="1 7" id="KW-0436">Ligase</keyword>
<dbReference type="InterPro" id="IPR000924">
    <property type="entry name" value="Glu/Gln-tRNA-synth"/>
</dbReference>
<dbReference type="PANTHER" id="PTHR43311:SF1">
    <property type="entry name" value="GLUTAMYL-Q TRNA(ASP) SYNTHETASE"/>
    <property type="match status" value="1"/>
</dbReference>
<dbReference type="OrthoDB" id="9807503at2"/>
<comment type="function">
    <text evidence="7">Catalyzes the tRNA-independent activation of glutamate in presence of ATP and the subsequent transfer of glutamate onto a tRNA(Asp). Glutamate is transferred on the 2-amino-5-(4,5-dihydroxy-2-cyclopenten-1-yl) moiety of the queuosine in the wobble position of the QUC anticodon.</text>
</comment>
<feature type="binding site" evidence="7">
    <location>
        <position position="99"/>
    </location>
    <ligand>
        <name>Zn(2+)</name>
        <dbReference type="ChEBI" id="CHEBI:29105"/>
    </ligand>
</feature>
<protein>
    <recommendedName>
        <fullName evidence="7">Glutamyl-Q tRNA(Asp) synthetase</fullName>
        <shortName evidence="7">Glu-Q-RSs</shortName>
        <ecNumber evidence="7">6.1.1.-</ecNumber>
    </recommendedName>
</protein>
<evidence type="ECO:0000256" key="6">
    <source>
        <dbReference type="ARBA" id="ARBA00023146"/>
    </source>
</evidence>
<evidence type="ECO:0000256" key="7">
    <source>
        <dbReference type="HAMAP-Rule" id="MF_01428"/>
    </source>
</evidence>
<keyword evidence="2 7" id="KW-0479">Metal-binding</keyword>
<dbReference type="GO" id="GO:0004818">
    <property type="term" value="F:glutamate-tRNA ligase activity"/>
    <property type="evidence" value="ECO:0007669"/>
    <property type="project" value="TreeGrafter"/>
</dbReference>
<feature type="domain" description="Glutamyl/glutaminyl-tRNA synthetase class Ib catalytic" evidence="9">
    <location>
        <begin position="4"/>
        <end position="273"/>
    </location>
</feature>
<comment type="similarity">
    <text evidence="7">Belongs to the class-I aminoacyl-tRNA synthetase family. GluQ subfamily.</text>
</comment>
<feature type="binding site" evidence="7">
    <location>
        <position position="183"/>
    </location>
    <ligand>
        <name>L-glutamate</name>
        <dbReference type="ChEBI" id="CHEBI:29985"/>
    </ligand>
</feature>
<sequence length="317" mass="34515">MTIVTGRLAPSPTGAQHVGNARTYLIAWLSARAAGGNVRLRIEDIDVWRNKPGAADEAIDDLRWLGLDWVGDPVFQSARLPAHVAALERLKALELVYPCTCTRADIAAAASAPHAEHEGPTYPRTCAVRRADDVASLTVPYTWRFRVNDSPAFVDGYGGETRVDLNRAGGDFIVWRSADVPAYQLAVVVDDAEAGVTEVVRGDDLISSTPRQILLYRALGLPVPRFVHVPLVVGADGRRLAKRHGDTRLSALRATGVRPEAVVGLLAWSCGWRRDMEPISAAELVPLFDLQAIPREPFVLTAELLQAIGFESDQFRG</sequence>
<dbReference type="Proteomes" id="UP000214646">
    <property type="component" value="Unassembled WGS sequence"/>
</dbReference>
<dbReference type="AlphaFoldDB" id="A0A225E2Z1"/>
<proteinExistence type="inferred from homology"/>
<evidence type="ECO:0000256" key="2">
    <source>
        <dbReference type="ARBA" id="ARBA00022723"/>
    </source>
</evidence>
<feature type="binding site" evidence="7">
    <location>
        <position position="201"/>
    </location>
    <ligand>
        <name>L-glutamate</name>
        <dbReference type="ChEBI" id="CHEBI:29985"/>
    </ligand>
</feature>
<dbReference type="InterPro" id="IPR049940">
    <property type="entry name" value="GluQ/Sye"/>
</dbReference>
<evidence type="ECO:0000256" key="4">
    <source>
        <dbReference type="ARBA" id="ARBA00022833"/>
    </source>
</evidence>
<dbReference type="InterPro" id="IPR022380">
    <property type="entry name" value="Glu-Q_tRNA(Asp)_Synthase"/>
</dbReference>
<dbReference type="GO" id="GO:0005829">
    <property type="term" value="C:cytosol"/>
    <property type="evidence" value="ECO:0007669"/>
    <property type="project" value="TreeGrafter"/>
</dbReference>
<evidence type="ECO:0000256" key="1">
    <source>
        <dbReference type="ARBA" id="ARBA00022598"/>
    </source>
</evidence>
<evidence type="ECO:0000256" key="5">
    <source>
        <dbReference type="ARBA" id="ARBA00022840"/>
    </source>
</evidence>
<dbReference type="GO" id="GO:0006424">
    <property type="term" value="P:glutamyl-tRNA aminoacylation"/>
    <property type="evidence" value="ECO:0007669"/>
    <property type="project" value="InterPro"/>
</dbReference>
<dbReference type="RefSeq" id="WP_088254649.1">
    <property type="nucleotide sequence ID" value="NZ_NIDE01000004.1"/>
</dbReference>
<gene>
    <name evidence="7" type="primary">gluQ</name>
    <name evidence="10" type="ORF">FRUB_03448</name>
</gene>
<dbReference type="SUPFAM" id="SSF52374">
    <property type="entry name" value="Nucleotidylyl transferase"/>
    <property type="match status" value="1"/>
</dbReference>
<evidence type="ECO:0000313" key="11">
    <source>
        <dbReference type="Proteomes" id="UP000214646"/>
    </source>
</evidence>
<reference evidence="11" key="1">
    <citation type="submission" date="2017-06" db="EMBL/GenBank/DDBJ databases">
        <title>Genome analysis of Fimbriiglobus ruber SP5, the first member of the order Planctomycetales with confirmed chitinolytic capability.</title>
        <authorList>
            <person name="Ravin N.V."/>
            <person name="Rakitin A.L."/>
            <person name="Ivanova A.A."/>
            <person name="Beletsky A.V."/>
            <person name="Kulichevskaya I.S."/>
            <person name="Mardanov A.V."/>
            <person name="Dedysh S.N."/>
        </authorList>
    </citation>
    <scope>NUCLEOTIDE SEQUENCE [LARGE SCALE GENOMIC DNA]</scope>
    <source>
        <strain evidence="11">SP5</strain>
    </source>
</reference>
<dbReference type="Pfam" id="PF00749">
    <property type="entry name" value="tRNA-synt_1c"/>
    <property type="match status" value="1"/>
</dbReference>
<feature type="binding site" evidence="7">
    <location>
        <begin position="7"/>
        <end position="11"/>
    </location>
    <ligand>
        <name>L-glutamate</name>
        <dbReference type="ChEBI" id="CHEBI:29985"/>
    </ligand>
</feature>
<dbReference type="NCBIfam" id="NF004315">
    <property type="entry name" value="PRK05710.1-4"/>
    <property type="match status" value="1"/>
</dbReference>
<dbReference type="HAMAP" id="MF_01428">
    <property type="entry name" value="Glu_Q_tRNA_synth"/>
    <property type="match status" value="1"/>
</dbReference>
<feature type="short sequence motif" description="'HIGH' region" evidence="7">
    <location>
        <begin position="10"/>
        <end position="20"/>
    </location>
</feature>
<evidence type="ECO:0000313" key="10">
    <source>
        <dbReference type="EMBL" id="OWK43849.1"/>
    </source>
</evidence>
<keyword evidence="3 7" id="KW-0547">Nucleotide-binding</keyword>